<dbReference type="SMART" id="SM00388">
    <property type="entry name" value="HisKA"/>
    <property type="match status" value="1"/>
</dbReference>
<evidence type="ECO:0000256" key="1">
    <source>
        <dbReference type="ARBA" id="ARBA00000085"/>
    </source>
</evidence>
<dbReference type="InterPro" id="IPR021796">
    <property type="entry name" value="Tll0287-like_dom"/>
</dbReference>
<keyword evidence="5" id="KW-0418">Kinase</keyword>
<evidence type="ECO:0000256" key="3">
    <source>
        <dbReference type="ARBA" id="ARBA00022553"/>
    </source>
</evidence>
<dbReference type="KEGG" id="cthi:THC_1383"/>
<reference evidence="10 11" key="1">
    <citation type="journal article" date="2016" name="Int. J. Syst. Evol. Microbiol.">
        <title>Caldimicrobium thiodismutans sp. nov., a sulfur-disproportionating bacterium isolated from a hot spring, and emended description of the genus Caldimicrobium.</title>
        <authorList>
            <person name="Kojima H."/>
            <person name="Umezawa K."/>
            <person name="Fukui M."/>
        </authorList>
    </citation>
    <scope>NUCLEOTIDE SEQUENCE [LARGE SCALE GENOMIC DNA]</scope>
    <source>
        <strain evidence="10 11">TF1</strain>
    </source>
</reference>
<evidence type="ECO:0000256" key="2">
    <source>
        <dbReference type="ARBA" id="ARBA00012438"/>
    </source>
</evidence>
<keyword evidence="3" id="KW-0597">Phosphoprotein</keyword>
<dbReference type="Gene3D" id="1.10.287.130">
    <property type="match status" value="1"/>
</dbReference>
<dbReference type="GO" id="GO:0005524">
    <property type="term" value="F:ATP binding"/>
    <property type="evidence" value="ECO:0007669"/>
    <property type="project" value="UniProtKB-KW"/>
</dbReference>
<name>A0A0U5BY97_9BACT</name>
<dbReference type="CDD" id="cd00082">
    <property type="entry name" value="HisKA"/>
    <property type="match status" value="1"/>
</dbReference>
<dbReference type="SMART" id="SM00387">
    <property type="entry name" value="HATPase_c"/>
    <property type="match status" value="1"/>
</dbReference>
<dbReference type="PANTHER" id="PTHR43711">
    <property type="entry name" value="TWO-COMPONENT HISTIDINE KINASE"/>
    <property type="match status" value="1"/>
</dbReference>
<dbReference type="EC" id="2.7.13.3" evidence="2"/>
<keyword evidence="10" id="KW-0547">Nucleotide-binding</keyword>
<dbReference type="EMBL" id="AP014945">
    <property type="protein sequence ID" value="BAU23749.1"/>
    <property type="molecule type" value="Genomic_DNA"/>
</dbReference>
<keyword evidence="11" id="KW-1185">Reference proteome</keyword>
<dbReference type="Pfam" id="PF02518">
    <property type="entry name" value="HATPase_c"/>
    <property type="match status" value="1"/>
</dbReference>
<feature type="domain" description="Histidine kinase" evidence="9">
    <location>
        <begin position="330"/>
        <end position="548"/>
    </location>
</feature>
<dbReference type="InterPro" id="IPR005467">
    <property type="entry name" value="His_kinase_dom"/>
</dbReference>
<dbReference type="GO" id="GO:0000155">
    <property type="term" value="F:phosphorelay sensor kinase activity"/>
    <property type="evidence" value="ECO:0007669"/>
    <property type="project" value="InterPro"/>
</dbReference>
<dbReference type="InterPro" id="IPR036097">
    <property type="entry name" value="HisK_dim/P_sf"/>
</dbReference>
<evidence type="ECO:0000256" key="6">
    <source>
        <dbReference type="ARBA" id="ARBA00023012"/>
    </source>
</evidence>
<evidence type="ECO:0000313" key="11">
    <source>
        <dbReference type="Proteomes" id="UP000068196"/>
    </source>
</evidence>
<dbReference type="PRINTS" id="PR00344">
    <property type="entry name" value="BCTRLSENSOR"/>
</dbReference>
<proteinExistence type="predicted"/>
<dbReference type="InterPro" id="IPR050736">
    <property type="entry name" value="Sensor_HK_Regulatory"/>
</dbReference>
<accession>A0A0U5BY97</accession>
<dbReference type="InterPro" id="IPR036890">
    <property type="entry name" value="HATPase_C_sf"/>
</dbReference>
<dbReference type="InterPro" id="IPR004358">
    <property type="entry name" value="Sig_transdc_His_kin-like_C"/>
</dbReference>
<evidence type="ECO:0000256" key="8">
    <source>
        <dbReference type="SAM" id="Phobius"/>
    </source>
</evidence>
<dbReference type="Pfam" id="PF00512">
    <property type="entry name" value="HisKA"/>
    <property type="match status" value="1"/>
</dbReference>
<keyword evidence="8" id="KW-1133">Transmembrane helix</keyword>
<gene>
    <name evidence="10" type="ORF">THC_1383</name>
</gene>
<evidence type="ECO:0000256" key="7">
    <source>
        <dbReference type="SAM" id="Coils"/>
    </source>
</evidence>
<comment type="catalytic activity">
    <reaction evidence="1">
        <text>ATP + protein L-histidine = ADP + protein N-phospho-L-histidine.</text>
        <dbReference type="EC" id="2.7.13.3"/>
    </reaction>
</comment>
<reference evidence="11" key="2">
    <citation type="journal article" date="2016" name="Int. J. Syst. Evol. Microbiol.">
        <title>Caldimicrobium thiodismutans sp. nov., a sulfur-disproportionating bacterium isolated from a hot spring.</title>
        <authorList>
            <person name="Kojima H."/>
            <person name="Umezawa K."/>
            <person name="Fukui M."/>
        </authorList>
    </citation>
    <scope>NUCLEOTIDE SEQUENCE [LARGE SCALE GENOMIC DNA]</scope>
    <source>
        <strain evidence="11">TF1</strain>
    </source>
</reference>
<keyword evidence="7" id="KW-0175">Coiled coil</keyword>
<keyword evidence="6" id="KW-0902">Two-component regulatory system</keyword>
<dbReference type="CDD" id="cd00075">
    <property type="entry name" value="HATPase"/>
    <property type="match status" value="1"/>
</dbReference>
<keyword evidence="8" id="KW-0472">Membrane</keyword>
<dbReference type="InterPro" id="IPR003661">
    <property type="entry name" value="HisK_dim/P_dom"/>
</dbReference>
<dbReference type="Gene3D" id="3.30.565.10">
    <property type="entry name" value="Histidine kinase-like ATPase, C-terminal domain"/>
    <property type="match status" value="1"/>
</dbReference>
<dbReference type="PROSITE" id="PS50109">
    <property type="entry name" value="HIS_KIN"/>
    <property type="match status" value="1"/>
</dbReference>
<feature type="coiled-coil region" evidence="7">
    <location>
        <begin position="285"/>
        <end position="323"/>
    </location>
</feature>
<dbReference type="AlphaFoldDB" id="A0A0U5BY97"/>
<evidence type="ECO:0000259" key="9">
    <source>
        <dbReference type="PROSITE" id="PS50109"/>
    </source>
</evidence>
<dbReference type="Proteomes" id="UP000068196">
    <property type="component" value="Chromosome"/>
</dbReference>
<dbReference type="SUPFAM" id="SSF47384">
    <property type="entry name" value="Homodimeric domain of signal transducing histidine kinase"/>
    <property type="match status" value="1"/>
</dbReference>
<dbReference type="OrthoDB" id="9770955at2"/>
<feature type="transmembrane region" description="Helical" evidence="8">
    <location>
        <begin position="218"/>
        <end position="236"/>
    </location>
</feature>
<protein>
    <recommendedName>
        <fullName evidence="2">histidine kinase</fullName>
        <ecNumber evidence="2">2.7.13.3</ecNumber>
    </recommendedName>
</protein>
<keyword evidence="8" id="KW-0812">Transmembrane</keyword>
<dbReference type="PANTHER" id="PTHR43711:SF1">
    <property type="entry name" value="HISTIDINE KINASE 1"/>
    <property type="match status" value="1"/>
</dbReference>
<dbReference type="RefSeq" id="WP_068515246.1">
    <property type="nucleotide sequence ID" value="NZ_AP014945.1"/>
</dbReference>
<dbReference type="Gene3D" id="3.30.450.290">
    <property type="match status" value="1"/>
</dbReference>
<organism evidence="10 11">
    <name type="scientific">Caldimicrobium thiodismutans</name>
    <dbReference type="NCBI Taxonomy" id="1653476"/>
    <lineage>
        <taxon>Bacteria</taxon>
        <taxon>Pseudomonadati</taxon>
        <taxon>Thermodesulfobacteriota</taxon>
        <taxon>Thermodesulfobacteria</taxon>
        <taxon>Thermodesulfobacteriales</taxon>
        <taxon>Thermodesulfobacteriaceae</taxon>
        <taxon>Caldimicrobium</taxon>
    </lineage>
</organism>
<keyword evidence="10" id="KW-0067">ATP-binding</keyword>
<evidence type="ECO:0000256" key="4">
    <source>
        <dbReference type="ARBA" id="ARBA00022679"/>
    </source>
</evidence>
<feature type="transmembrane region" description="Helical" evidence="8">
    <location>
        <begin position="12"/>
        <end position="36"/>
    </location>
</feature>
<evidence type="ECO:0000313" key="10">
    <source>
        <dbReference type="EMBL" id="BAU23749.1"/>
    </source>
</evidence>
<dbReference type="STRING" id="1653476.THC_1383"/>
<dbReference type="InterPro" id="IPR003594">
    <property type="entry name" value="HATPase_dom"/>
</dbReference>
<dbReference type="SUPFAM" id="SSF55874">
    <property type="entry name" value="ATPase domain of HSP90 chaperone/DNA topoisomerase II/histidine kinase"/>
    <property type="match status" value="1"/>
</dbReference>
<evidence type="ECO:0000256" key="5">
    <source>
        <dbReference type="ARBA" id="ARBA00022777"/>
    </source>
</evidence>
<dbReference type="Pfam" id="PF11845">
    <property type="entry name" value="Tll0287-like"/>
    <property type="match status" value="1"/>
</dbReference>
<sequence>MLESLKLKITQRFILSLNLLILFLLLLPLIYLFNYLEKVFLLQVKKQALTVYQQIVITRKWIAEHGGIYVEKLPWVEENPYLQKIGEKTKILTREGRILIKQNPALITRQLSDLARTNNLYWFKLTSLKYINPFNKPDKTEEEALYFFEMNNNLEEFSRIEKINHNYYFRLIKPIKTEKACLKCHYLQGYKEGQIRGAISIFIPLEETFSRISYYKKIFLWLFLIFFLGLNFSVIFLSNRFIFKPLYCIISLLNILKNLYGKGGQISYKSNKIVTNEWQILIESINNFIREINFYQEKMEERIKEVTRALEEKNITLQGLLEKRKFLITHMAHEIKTPLTSIKGSLDFIRHYLGLQKDKLNKEEHERLEEFLEISLKNLKRLIQLFNALIDLEKSEANLLDLEITSFKLKELINEVIESLKGLSLEKNLIFEINVQDDLFIRADREKMGVILSNLLHNAIKFSPLYGTIKIFAYTKEERIRIEVEDQGKGLSEVEIDKVFEKFYKGESTGFGLGLAITKAYVEAHGGIIGALSRSRGSLFYIEIPHYLDIVKKYGKENTNS</sequence>
<keyword evidence="4" id="KW-0808">Transferase</keyword>